<dbReference type="AlphaFoldDB" id="A0A544TBS2"/>
<feature type="domain" description="Glycosyl transferase family 1" evidence="1">
    <location>
        <begin position="192"/>
        <end position="338"/>
    </location>
</feature>
<proteinExistence type="predicted"/>
<dbReference type="Gene3D" id="3.40.50.2000">
    <property type="entry name" value="Glycogen Phosphorylase B"/>
    <property type="match status" value="2"/>
</dbReference>
<keyword evidence="3" id="KW-0808">Transferase</keyword>
<dbReference type="InterPro" id="IPR050194">
    <property type="entry name" value="Glycosyltransferase_grp1"/>
</dbReference>
<dbReference type="PANTHER" id="PTHR45947">
    <property type="entry name" value="SULFOQUINOVOSYL TRANSFERASE SQD2"/>
    <property type="match status" value="1"/>
</dbReference>
<dbReference type="Pfam" id="PF00534">
    <property type="entry name" value="Glycos_transf_1"/>
    <property type="match status" value="1"/>
</dbReference>
<evidence type="ECO:0000259" key="2">
    <source>
        <dbReference type="Pfam" id="PF13439"/>
    </source>
</evidence>
<dbReference type="SUPFAM" id="SSF53756">
    <property type="entry name" value="UDP-Glycosyltransferase/glycogen phosphorylase"/>
    <property type="match status" value="1"/>
</dbReference>
<dbReference type="Pfam" id="PF13439">
    <property type="entry name" value="Glyco_transf_4"/>
    <property type="match status" value="1"/>
</dbReference>
<protein>
    <submittedName>
        <fullName evidence="3">Glycosyltransferase family 4 protein</fullName>
    </submittedName>
</protein>
<evidence type="ECO:0000313" key="4">
    <source>
        <dbReference type="Proteomes" id="UP000317316"/>
    </source>
</evidence>
<accession>A0A544TBS2</accession>
<dbReference type="OrthoDB" id="9806653at2"/>
<dbReference type="CDD" id="cd03801">
    <property type="entry name" value="GT4_PimA-like"/>
    <property type="match status" value="1"/>
</dbReference>
<evidence type="ECO:0000313" key="3">
    <source>
        <dbReference type="EMBL" id="TQR14856.1"/>
    </source>
</evidence>
<dbReference type="PANTHER" id="PTHR45947:SF3">
    <property type="entry name" value="SULFOQUINOVOSYL TRANSFERASE SQD2"/>
    <property type="match status" value="1"/>
</dbReference>
<sequence>MKILHINSYYNGSKFYKNLYDKQIEEGQDIDVFVPVSYANKELNFDFGSYTTVSRNHNKFDRYIFHIKHYKIYKDIVKKYQINNYGTIHAHSLFSNGYIAMKIKESYGIPYIVAVRNTDVNLFFAKMPHLRKMGIKILKEANRIIFLSESYKDYVFTEYIPKNLRDDLLAKVSIIPNGIDNFWFKNIGNSKQLLSKEKLNLLFIGDINRNKNVTTTIKAIEILIKKGYRIEFTVVGEIRDQDIYKQIRNIQYVKYISPKSMKELRKIYLNNDIFVMPSIKETFGLVYAEAMSQGLPIVYSRGQGFDRQFTEGEVGYSVSNNSAEEISNRIQQLIGDYEVISKRCVNNVGKFNWQKISQEYIQLYYQIKDH</sequence>
<evidence type="ECO:0000259" key="1">
    <source>
        <dbReference type="Pfam" id="PF00534"/>
    </source>
</evidence>
<reference evidence="3 4" key="1">
    <citation type="submission" date="2019-05" db="EMBL/GenBank/DDBJ databases">
        <title>Psychrobacillus vulpis sp. nov., a new species isolated from feces of a red fox that inhabits in The Tablas de Daimiel Natural Park, Albacete, Spain.</title>
        <authorList>
            <person name="Rodriguez M."/>
            <person name="Reina J.C."/>
            <person name="Bejar V."/>
            <person name="Llamas I."/>
        </authorList>
    </citation>
    <scope>NUCLEOTIDE SEQUENCE [LARGE SCALE GENOMIC DNA]</scope>
    <source>
        <strain evidence="3 4">NEAU-3TGS17</strain>
    </source>
</reference>
<keyword evidence="4" id="KW-1185">Reference proteome</keyword>
<organism evidence="3 4">
    <name type="scientific">Psychrobacillus lasiicapitis</name>
    <dbReference type="NCBI Taxonomy" id="1636719"/>
    <lineage>
        <taxon>Bacteria</taxon>
        <taxon>Bacillati</taxon>
        <taxon>Bacillota</taxon>
        <taxon>Bacilli</taxon>
        <taxon>Bacillales</taxon>
        <taxon>Bacillaceae</taxon>
        <taxon>Psychrobacillus</taxon>
    </lineage>
</organism>
<feature type="domain" description="Glycosyltransferase subfamily 4-like N-terminal" evidence="2">
    <location>
        <begin position="18"/>
        <end position="180"/>
    </location>
</feature>
<dbReference type="InterPro" id="IPR001296">
    <property type="entry name" value="Glyco_trans_1"/>
</dbReference>
<dbReference type="InterPro" id="IPR028098">
    <property type="entry name" value="Glyco_trans_4-like_N"/>
</dbReference>
<dbReference type="GO" id="GO:0016757">
    <property type="term" value="F:glycosyltransferase activity"/>
    <property type="evidence" value="ECO:0007669"/>
    <property type="project" value="InterPro"/>
</dbReference>
<comment type="caution">
    <text evidence="3">The sequence shown here is derived from an EMBL/GenBank/DDBJ whole genome shotgun (WGS) entry which is preliminary data.</text>
</comment>
<dbReference type="RefSeq" id="WP_142537835.1">
    <property type="nucleotide sequence ID" value="NZ_BMIE01000001.1"/>
</dbReference>
<gene>
    <name evidence="3" type="ORF">FG382_05155</name>
</gene>
<dbReference type="EMBL" id="VDGH01000003">
    <property type="protein sequence ID" value="TQR14856.1"/>
    <property type="molecule type" value="Genomic_DNA"/>
</dbReference>
<name>A0A544TBS2_9BACI</name>
<dbReference type="Proteomes" id="UP000317316">
    <property type="component" value="Unassembled WGS sequence"/>
</dbReference>